<evidence type="ECO:0000256" key="1">
    <source>
        <dbReference type="ARBA" id="ARBA00006767"/>
    </source>
</evidence>
<accession>A0A2H0W167</accession>
<dbReference type="SUPFAM" id="SSF50249">
    <property type="entry name" value="Nucleic acid-binding proteins"/>
    <property type="match status" value="4"/>
</dbReference>
<dbReference type="SMART" id="SM00316">
    <property type="entry name" value="S1"/>
    <property type="match status" value="4"/>
</dbReference>
<comment type="caution">
    <text evidence="7">The sequence shown here is derived from an EMBL/GenBank/DDBJ whole genome shotgun (WGS) entry which is preliminary data.</text>
</comment>
<keyword evidence="3" id="KW-0687">Ribonucleoprotein</keyword>
<evidence type="ECO:0000256" key="5">
    <source>
        <dbReference type="SAM" id="MobiDB-lite"/>
    </source>
</evidence>
<dbReference type="GO" id="GO:0003729">
    <property type="term" value="F:mRNA binding"/>
    <property type="evidence" value="ECO:0007669"/>
    <property type="project" value="TreeGrafter"/>
</dbReference>
<protein>
    <submittedName>
        <fullName evidence="7">30S ribosomal protein S1</fullName>
    </submittedName>
</protein>
<evidence type="ECO:0000256" key="4">
    <source>
        <dbReference type="ARBA" id="ARBA00025604"/>
    </source>
</evidence>
<dbReference type="GO" id="GO:0006412">
    <property type="term" value="P:translation"/>
    <property type="evidence" value="ECO:0007669"/>
    <property type="project" value="TreeGrafter"/>
</dbReference>
<dbReference type="InterPro" id="IPR003029">
    <property type="entry name" value="S1_domain"/>
</dbReference>
<dbReference type="AlphaFoldDB" id="A0A2H0W167"/>
<comment type="similarity">
    <text evidence="1">Belongs to the bacterial ribosomal protein bS1 family.</text>
</comment>
<name>A0A2H0W167_9BACT</name>
<gene>
    <name evidence="7" type="ORF">COT81_03105</name>
</gene>
<dbReference type="Proteomes" id="UP000230935">
    <property type="component" value="Unassembled WGS sequence"/>
</dbReference>
<feature type="compositionally biased region" description="Polar residues" evidence="5">
    <location>
        <begin position="406"/>
        <end position="415"/>
    </location>
</feature>
<dbReference type="InterPro" id="IPR035104">
    <property type="entry name" value="Ribosomal_protein_S1-like"/>
</dbReference>
<feature type="compositionally biased region" description="Basic and acidic residues" evidence="5">
    <location>
        <begin position="372"/>
        <end position="385"/>
    </location>
</feature>
<evidence type="ECO:0000313" key="8">
    <source>
        <dbReference type="Proteomes" id="UP000230935"/>
    </source>
</evidence>
<sequence length="427" mass="46951">MAEQVKQSTGSKLQELLEDSQYTTLPKLGELVKGKVISAAKSIVHVDIGGVTSGVVRGKEIFDGSKEYANLKPGDEVEATVIDLENENGEIELSFSFAGKQKIWAELNRLQETEEVTKVTIVDANRGGLMIKANNVMGFLPVSQLSAEHYPRVPGGDKNKILEKLKSYIGKTFSVKVLDAVEDEEKLIVSEKSVWEEQLKEKVSEHKVNDIVDAKVIATTDFGVFVEFGDKLEGLIHISELAWQRIDDPKDVFKVGDVIKAQIIEISNNKIFLSTKRLRKDPWLEIDKKYKIGDTVTGLVLKANPFGLFVELDPDIHGLAHISELSYGPINNVTDIAKSGDKIKLKIISIDPKNHRLGLSLKALKEKPETSVIIEEKRPAKKTEAKTSASAKDQNGPGAKPKSDAASVQTDSGKQNSEEKATQGEVK</sequence>
<feature type="compositionally biased region" description="Basic and acidic residues" evidence="5">
    <location>
        <begin position="416"/>
        <end position="427"/>
    </location>
</feature>
<feature type="domain" description="S1 motif" evidence="6">
    <location>
        <begin position="114"/>
        <end position="192"/>
    </location>
</feature>
<evidence type="ECO:0000313" key="7">
    <source>
        <dbReference type="EMBL" id="PIS05076.1"/>
    </source>
</evidence>
<dbReference type="InterPro" id="IPR050437">
    <property type="entry name" value="Ribos_protein_bS1-like"/>
</dbReference>
<organism evidence="7 8">
    <name type="scientific">Candidatus Buchananbacteria bacterium CG10_big_fil_rev_8_21_14_0_10_42_9</name>
    <dbReference type="NCBI Taxonomy" id="1974526"/>
    <lineage>
        <taxon>Bacteria</taxon>
        <taxon>Candidatus Buchananiibacteriota</taxon>
    </lineage>
</organism>
<dbReference type="PRINTS" id="PR00681">
    <property type="entry name" value="RIBOSOMALS1"/>
</dbReference>
<dbReference type="PANTHER" id="PTHR10724">
    <property type="entry name" value="30S RIBOSOMAL PROTEIN S1"/>
    <property type="match status" value="1"/>
</dbReference>
<dbReference type="Pfam" id="PF00575">
    <property type="entry name" value="S1"/>
    <property type="match status" value="4"/>
</dbReference>
<feature type="domain" description="S1 motif" evidence="6">
    <location>
        <begin position="29"/>
        <end position="96"/>
    </location>
</feature>
<evidence type="ECO:0000256" key="2">
    <source>
        <dbReference type="ARBA" id="ARBA00022980"/>
    </source>
</evidence>
<evidence type="ECO:0000259" key="6">
    <source>
        <dbReference type="PROSITE" id="PS50126"/>
    </source>
</evidence>
<dbReference type="GO" id="GO:0003735">
    <property type="term" value="F:structural constituent of ribosome"/>
    <property type="evidence" value="ECO:0007669"/>
    <property type="project" value="TreeGrafter"/>
</dbReference>
<dbReference type="PROSITE" id="PS50126">
    <property type="entry name" value="S1"/>
    <property type="match status" value="4"/>
</dbReference>
<dbReference type="FunFam" id="2.40.50.140:FF:000103">
    <property type="entry name" value="protein RRP5 homolog"/>
    <property type="match status" value="1"/>
</dbReference>
<dbReference type="InterPro" id="IPR012340">
    <property type="entry name" value="NA-bd_OB-fold"/>
</dbReference>
<proteinExistence type="inferred from homology"/>
<evidence type="ECO:0000256" key="3">
    <source>
        <dbReference type="ARBA" id="ARBA00023274"/>
    </source>
</evidence>
<comment type="function">
    <text evidence="4">Binds mRNA; thus facilitating recognition of the initiation point. It is needed to translate mRNA with a short Shine-Dalgarno (SD) purine-rich sequence.</text>
</comment>
<feature type="domain" description="S1 motif" evidence="6">
    <location>
        <begin position="293"/>
        <end position="362"/>
    </location>
</feature>
<dbReference type="GO" id="GO:0005840">
    <property type="term" value="C:ribosome"/>
    <property type="evidence" value="ECO:0007669"/>
    <property type="project" value="UniProtKB-KW"/>
</dbReference>
<reference evidence="8" key="1">
    <citation type="submission" date="2017-09" db="EMBL/GenBank/DDBJ databases">
        <title>Depth-based differentiation of microbial function through sediment-hosted aquifers and enrichment of novel symbionts in the deep terrestrial subsurface.</title>
        <authorList>
            <person name="Probst A.J."/>
            <person name="Ladd B."/>
            <person name="Jarett J.K."/>
            <person name="Geller-Mcgrath D.E."/>
            <person name="Sieber C.M.K."/>
            <person name="Emerson J.B."/>
            <person name="Anantharaman K."/>
            <person name="Thomas B.C."/>
            <person name="Malmstrom R."/>
            <person name="Stieglmeier M."/>
            <person name="Klingl A."/>
            <person name="Woyke T."/>
            <person name="Ryan C.M."/>
            <person name="Banfield J.F."/>
        </authorList>
    </citation>
    <scope>NUCLEOTIDE SEQUENCE [LARGE SCALE GENOMIC DNA]</scope>
</reference>
<dbReference type="EMBL" id="PEZZ01000022">
    <property type="protein sequence ID" value="PIS05076.1"/>
    <property type="molecule type" value="Genomic_DNA"/>
</dbReference>
<keyword evidence="2 7" id="KW-0689">Ribosomal protein</keyword>
<feature type="domain" description="S1 motif" evidence="6">
    <location>
        <begin position="209"/>
        <end position="276"/>
    </location>
</feature>
<feature type="region of interest" description="Disordered" evidence="5">
    <location>
        <begin position="372"/>
        <end position="427"/>
    </location>
</feature>
<dbReference type="Gene3D" id="2.40.50.140">
    <property type="entry name" value="Nucleic acid-binding proteins"/>
    <property type="match status" value="4"/>
</dbReference>
<dbReference type="PANTHER" id="PTHR10724:SF7">
    <property type="entry name" value="SMALL RIBOSOMAL SUBUNIT PROTEIN BS1C"/>
    <property type="match status" value="1"/>
</dbReference>